<evidence type="ECO:0000313" key="3">
    <source>
        <dbReference type="Proteomes" id="UP000265515"/>
    </source>
</evidence>
<feature type="compositionally biased region" description="Basic residues" evidence="1">
    <location>
        <begin position="434"/>
        <end position="453"/>
    </location>
</feature>
<dbReference type="AlphaFoldDB" id="A0A388ME78"/>
<feature type="region of interest" description="Disordered" evidence="1">
    <location>
        <begin position="201"/>
        <end position="483"/>
    </location>
</feature>
<feature type="compositionally biased region" description="Polar residues" evidence="1">
    <location>
        <begin position="280"/>
        <end position="294"/>
    </location>
</feature>
<feature type="compositionally biased region" description="Acidic residues" evidence="1">
    <location>
        <begin position="353"/>
        <end position="370"/>
    </location>
</feature>
<feature type="compositionally biased region" description="Basic residues" evidence="1">
    <location>
        <begin position="399"/>
        <end position="408"/>
    </location>
</feature>
<organism evidence="2 3">
    <name type="scientific">Chara braunii</name>
    <name type="common">Braun's stonewort</name>
    <dbReference type="NCBI Taxonomy" id="69332"/>
    <lineage>
        <taxon>Eukaryota</taxon>
        <taxon>Viridiplantae</taxon>
        <taxon>Streptophyta</taxon>
        <taxon>Charophyceae</taxon>
        <taxon>Charales</taxon>
        <taxon>Characeae</taxon>
        <taxon>Chara</taxon>
    </lineage>
</organism>
<feature type="compositionally biased region" description="Low complexity" evidence="1">
    <location>
        <begin position="239"/>
        <end position="252"/>
    </location>
</feature>
<feature type="compositionally biased region" description="Basic and acidic residues" evidence="1">
    <location>
        <begin position="254"/>
        <end position="278"/>
    </location>
</feature>
<sequence length="894" mass="100216">MHPSFFFFLISPPAKGHRCPEDADKRYNKRSKLYRDKLWALDWVGVPGEPGCGAAVFLTEDEGTTWYCCGGIIRSEVDEATTDKGKVDDRDLRKFFLTSVYDEQGTNWVKTDHKVSLDIALFKGYGQQAFGMKAFSSKRDGNASRMLLPIEFLTKTNVYRRSGQYPMVSAGYQLSLPLMPFDALGESLAGLSACYSDRWQDVSTPQPSVSAKEKLITYQRRPSGGSSGNIPKKKVLDKPPSSLPGSSRAGRSSRSRDTSQRRMDEESSEKTENDERIRRLQSQSLATRRFTQGEGSCDVNAEREDSRGDEARARGDGEDDENEGECGGGQDHMDCEKAAASGEVLGGNVGGSEMEDQEMEDEEMEDEEMKDEGQDVDVSAELTSKGRGKRTAESSPKRAAPKKQARRKAVQDARLALDAAASTPGEAGVESKSKARVRKTSQPRKPVRPSRHPKSNDSSDDAEGVAPRLLSIPDDDKPETKKPKAVNMTQCFFLEYDEDGKKRKDPPRVVIDVMQILPIPVGEITFNQRALNPTIGKKELFHCIAAKDGGPNATVSFKDLIPSNFKCFGDMTRREKKIALRLMIDKKVIATTRLVSPGKLNMSNLLDIMQWERYMMRLFNYIVFKSENKEGKEWKDGNFIDYEGLEKRFGVKAAEWDEERDKIPLEYVRRVPKRLGGEQEEKGVKGAGLNATAALYRDAPFHFKYFVYHAIGRVDLLTTELRRLKNAALNLSWEKKQRRSTLLPVNMQPKDLLPAGDEIVTAATNLNCKAAILDLANPKNCLVWTPADFDGLRKMMTKLCSNNWILIVFAPQKQHKAVMKQLYNWDDAEVLLGTWKRYLGFGTAVSKYGNWQVDYKDTMAVVLHAEGGDLSKVARAPKSEAEIVELTVDEEQFK</sequence>
<evidence type="ECO:0000256" key="1">
    <source>
        <dbReference type="SAM" id="MobiDB-lite"/>
    </source>
</evidence>
<name>A0A388ME78_CHABU</name>
<dbReference type="EMBL" id="BFEA01001153">
    <property type="protein sequence ID" value="GBG92861.1"/>
    <property type="molecule type" value="Genomic_DNA"/>
</dbReference>
<protein>
    <submittedName>
        <fullName evidence="2">Uncharacterized protein</fullName>
    </submittedName>
</protein>
<proteinExistence type="predicted"/>
<keyword evidence="3" id="KW-1185">Reference proteome</keyword>
<reference evidence="2 3" key="1">
    <citation type="journal article" date="2018" name="Cell">
        <title>The Chara Genome: Secondary Complexity and Implications for Plant Terrestrialization.</title>
        <authorList>
            <person name="Nishiyama T."/>
            <person name="Sakayama H."/>
            <person name="Vries J.D."/>
            <person name="Buschmann H."/>
            <person name="Saint-Marcoux D."/>
            <person name="Ullrich K.K."/>
            <person name="Haas F.B."/>
            <person name="Vanderstraeten L."/>
            <person name="Becker D."/>
            <person name="Lang D."/>
            <person name="Vosolsobe S."/>
            <person name="Rombauts S."/>
            <person name="Wilhelmsson P.K.I."/>
            <person name="Janitza P."/>
            <person name="Kern R."/>
            <person name="Heyl A."/>
            <person name="Rumpler F."/>
            <person name="Villalobos L.I.A.C."/>
            <person name="Clay J.M."/>
            <person name="Skokan R."/>
            <person name="Toyoda A."/>
            <person name="Suzuki Y."/>
            <person name="Kagoshima H."/>
            <person name="Schijlen E."/>
            <person name="Tajeshwar N."/>
            <person name="Catarino B."/>
            <person name="Hetherington A.J."/>
            <person name="Saltykova A."/>
            <person name="Bonnot C."/>
            <person name="Breuninger H."/>
            <person name="Symeonidi A."/>
            <person name="Radhakrishnan G.V."/>
            <person name="Van Nieuwerburgh F."/>
            <person name="Deforce D."/>
            <person name="Chang C."/>
            <person name="Karol K.G."/>
            <person name="Hedrich R."/>
            <person name="Ulvskov P."/>
            <person name="Glockner G."/>
            <person name="Delwiche C.F."/>
            <person name="Petrasek J."/>
            <person name="Van de Peer Y."/>
            <person name="Friml J."/>
            <person name="Beilby M."/>
            <person name="Dolan L."/>
            <person name="Kohara Y."/>
            <person name="Sugano S."/>
            <person name="Fujiyama A."/>
            <person name="Delaux P.-M."/>
            <person name="Quint M."/>
            <person name="TheiBen G."/>
            <person name="Hagemann M."/>
            <person name="Harholt J."/>
            <person name="Dunand C."/>
            <person name="Zachgo S."/>
            <person name="Langdale J."/>
            <person name="Maumus F."/>
            <person name="Straeten D.V.D."/>
            <person name="Gould S.B."/>
            <person name="Rensing S.A."/>
        </authorList>
    </citation>
    <scope>NUCLEOTIDE SEQUENCE [LARGE SCALE GENOMIC DNA]</scope>
    <source>
        <strain evidence="2 3">S276</strain>
    </source>
</reference>
<comment type="caution">
    <text evidence="2">The sequence shown here is derived from an EMBL/GenBank/DDBJ whole genome shotgun (WGS) entry which is preliminary data.</text>
</comment>
<dbReference type="Proteomes" id="UP000265515">
    <property type="component" value="Unassembled WGS sequence"/>
</dbReference>
<gene>
    <name evidence="2" type="ORF">CBR_g57541</name>
</gene>
<accession>A0A388ME78</accession>
<feature type="compositionally biased region" description="Basic and acidic residues" evidence="1">
    <location>
        <begin position="300"/>
        <end position="316"/>
    </location>
</feature>
<evidence type="ECO:0000313" key="2">
    <source>
        <dbReference type="EMBL" id="GBG92861.1"/>
    </source>
</evidence>
<dbReference type="Gramene" id="GBG92861">
    <property type="protein sequence ID" value="GBG92861"/>
    <property type="gene ID" value="CBR_g57541"/>
</dbReference>